<sequence length="114" mass="13461">MFCTLAWIRPARRDKCCMQHHRRYLIMIVYYITDVFPIVLWKEDRAKRQGVLLMHRGAKQSGQLFAIHSQTQAEPSGKCIEPRCSSMQRDDESATEPRRAVYLRKKRGVEHRDA</sequence>
<keyword evidence="2" id="KW-0812">Transmembrane</keyword>
<dbReference type="EMBL" id="OZ034829">
    <property type="protein sequence ID" value="CAL1685375.1"/>
    <property type="molecule type" value="Genomic_DNA"/>
</dbReference>
<accession>A0AAV2P142</accession>
<proteinExistence type="predicted"/>
<organism evidence="3 4">
    <name type="scientific">Lasius platythorax</name>
    <dbReference type="NCBI Taxonomy" id="488582"/>
    <lineage>
        <taxon>Eukaryota</taxon>
        <taxon>Metazoa</taxon>
        <taxon>Ecdysozoa</taxon>
        <taxon>Arthropoda</taxon>
        <taxon>Hexapoda</taxon>
        <taxon>Insecta</taxon>
        <taxon>Pterygota</taxon>
        <taxon>Neoptera</taxon>
        <taxon>Endopterygota</taxon>
        <taxon>Hymenoptera</taxon>
        <taxon>Apocrita</taxon>
        <taxon>Aculeata</taxon>
        <taxon>Formicoidea</taxon>
        <taxon>Formicidae</taxon>
        <taxon>Formicinae</taxon>
        <taxon>Lasius</taxon>
        <taxon>Lasius</taxon>
    </lineage>
</organism>
<gene>
    <name evidence="3" type="ORF">LPLAT_LOCUS10888</name>
</gene>
<keyword evidence="2" id="KW-0472">Membrane</keyword>
<feature type="region of interest" description="Disordered" evidence="1">
    <location>
        <begin position="76"/>
        <end position="114"/>
    </location>
</feature>
<evidence type="ECO:0000256" key="2">
    <source>
        <dbReference type="SAM" id="Phobius"/>
    </source>
</evidence>
<protein>
    <submittedName>
        <fullName evidence="3">Uncharacterized protein</fullName>
    </submittedName>
</protein>
<feature type="compositionally biased region" description="Basic and acidic residues" evidence="1">
    <location>
        <begin position="88"/>
        <end position="99"/>
    </location>
</feature>
<dbReference type="AlphaFoldDB" id="A0AAV2P142"/>
<evidence type="ECO:0000313" key="4">
    <source>
        <dbReference type="Proteomes" id="UP001497644"/>
    </source>
</evidence>
<keyword evidence="4" id="KW-1185">Reference proteome</keyword>
<reference evidence="3" key="1">
    <citation type="submission" date="2024-04" db="EMBL/GenBank/DDBJ databases">
        <authorList>
            <consortium name="Molecular Ecology Group"/>
        </authorList>
    </citation>
    <scope>NUCLEOTIDE SEQUENCE</scope>
</reference>
<evidence type="ECO:0000256" key="1">
    <source>
        <dbReference type="SAM" id="MobiDB-lite"/>
    </source>
</evidence>
<keyword evidence="2" id="KW-1133">Transmembrane helix</keyword>
<feature type="compositionally biased region" description="Basic residues" evidence="1">
    <location>
        <begin position="101"/>
        <end position="114"/>
    </location>
</feature>
<feature type="transmembrane region" description="Helical" evidence="2">
    <location>
        <begin position="23"/>
        <end position="41"/>
    </location>
</feature>
<name>A0AAV2P142_9HYME</name>
<evidence type="ECO:0000313" key="3">
    <source>
        <dbReference type="EMBL" id="CAL1685375.1"/>
    </source>
</evidence>
<dbReference type="Proteomes" id="UP001497644">
    <property type="component" value="Chromosome 6"/>
</dbReference>